<evidence type="ECO:0000313" key="1">
    <source>
        <dbReference type="EMBL" id="VUZ40495.1"/>
    </source>
</evidence>
<dbReference type="Gene3D" id="3.30.70.270">
    <property type="match status" value="1"/>
</dbReference>
<protein>
    <recommendedName>
        <fullName evidence="3">Reverse transcriptase domain-containing protein</fullName>
    </recommendedName>
</protein>
<dbReference type="InterPro" id="IPR043502">
    <property type="entry name" value="DNA/RNA_pol_sf"/>
</dbReference>
<name>A0A564XZL9_HYMDI</name>
<organism evidence="1 2">
    <name type="scientific">Hymenolepis diminuta</name>
    <name type="common">Rat tapeworm</name>
    <dbReference type="NCBI Taxonomy" id="6216"/>
    <lineage>
        <taxon>Eukaryota</taxon>
        <taxon>Metazoa</taxon>
        <taxon>Spiralia</taxon>
        <taxon>Lophotrochozoa</taxon>
        <taxon>Platyhelminthes</taxon>
        <taxon>Cestoda</taxon>
        <taxon>Eucestoda</taxon>
        <taxon>Cyclophyllidea</taxon>
        <taxon>Hymenolepididae</taxon>
        <taxon>Hymenolepis</taxon>
    </lineage>
</organism>
<dbReference type="AlphaFoldDB" id="A0A564XZL9"/>
<reference evidence="1 2" key="1">
    <citation type="submission" date="2019-07" db="EMBL/GenBank/DDBJ databases">
        <authorList>
            <person name="Jastrzebski P J."/>
            <person name="Paukszto L."/>
            <person name="Jastrzebski P J."/>
        </authorList>
    </citation>
    <scope>NUCLEOTIDE SEQUENCE [LARGE SCALE GENOMIC DNA]</scope>
    <source>
        <strain evidence="1 2">WMS-il1</strain>
    </source>
</reference>
<dbReference type="Proteomes" id="UP000321570">
    <property type="component" value="Unassembled WGS sequence"/>
</dbReference>
<proteinExistence type="predicted"/>
<evidence type="ECO:0008006" key="3">
    <source>
        <dbReference type="Google" id="ProtNLM"/>
    </source>
</evidence>
<evidence type="ECO:0000313" key="2">
    <source>
        <dbReference type="Proteomes" id="UP000321570"/>
    </source>
</evidence>
<dbReference type="SUPFAM" id="SSF56672">
    <property type="entry name" value="DNA/RNA polymerases"/>
    <property type="match status" value="1"/>
</dbReference>
<gene>
    <name evidence="1" type="ORF">WMSIL1_LOCUS1525</name>
</gene>
<accession>A0A564XZL9</accession>
<dbReference type="EMBL" id="CABIJS010000033">
    <property type="protein sequence ID" value="VUZ40495.1"/>
    <property type="molecule type" value="Genomic_DNA"/>
</dbReference>
<keyword evidence="2" id="KW-1185">Reference proteome</keyword>
<sequence>MGAAAYLDDILEIGNSEEELHGLVEKVPEGIEKYGFHLWADKCHFSLIIVKFLIPMELASFPRCLLQHT</sequence>
<dbReference type="InterPro" id="IPR043128">
    <property type="entry name" value="Rev_trsase/Diguanyl_cyclase"/>
</dbReference>